<evidence type="ECO:0000256" key="5">
    <source>
        <dbReference type="ARBA" id="ARBA00022927"/>
    </source>
</evidence>
<evidence type="ECO:0000256" key="7">
    <source>
        <dbReference type="ARBA" id="ARBA00023136"/>
    </source>
</evidence>
<keyword evidence="4" id="KW-0547">Nucleotide-binding</keyword>
<dbReference type="EMBL" id="HBIC01014827">
    <property type="protein sequence ID" value="CAE0278678.1"/>
    <property type="molecule type" value="Transcribed_RNA"/>
</dbReference>
<evidence type="ECO:0000313" key="12">
    <source>
        <dbReference type="EMBL" id="CAE0278678.1"/>
    </source>
</evidence>
<dbReference type="GO" id="GO:0015031">
    <property type="term" value="P:protein transport"/>
    <property type="evidence" value="ECO:0007669"/>
    <property type="project" value="UniProtKB-KW"/>
</dbReference>
<dbReference type="PROSITE" id="PS51421">
    <property type="entry name" value="RAS"/>
    <property type="match status" value="1"/>
</dbReference>
<dbReference type="Pfam" id="PF00071">
    <property type="entry name" value="Ras"/>
    <property type="match status" value="1"/>
</dbReference>
<dbReference type="GO" id="GO:0005525">
    <property type="term" value="F:GTP binding"/>
    <property type="evidence" value="ECO:0007669"/>
    <property type="project" value="UniProtKB-KW"/>
</dbReference>
<evidence type="ECO:0000256" key="2">
    <source>
        <dbReference type="ARBA" id="ARBA00014900"/>
    </source>
</evidence>
<keyword evidence="9" id="KW-0636">Prenylation</keyword>
<keyword evidence="6" id="KW-0342">GTP-binding</keyword>
<proteinExistence type="inferred from homology"/>
<dbReference type="GO" id="GO:0032482">
    <property type="term" value="P:Rab protein signal transduction"/>
    <property type="evidence" value="ECO:0007669"/>
    <property type="project" value="InterPro"/>
</dbReference>
<dbReference type="SMART" id="SM00174">
    <property type="entry name" value="RHO"/>
    <property type="match status" value="1"/>
</dbReference>
<dbReference type="InterPro" id="IPR001806">
    <property type="entry name" value="Small_GTPase"/>
</dbReference>
<sequence>MSMERFKVVLLGEGRVGKTSILLRYTKGEYSDRQISTLQASYLDKRVMIGNNAVQLSIWDTAGQERFHALGPIYYRDAAGALLVYDITDAESFNKVKNWVKELRKIVGNDIIIVIAGNKIDLEKNRNVDENEAIKYAESVGAMHMHTSAKANRGLDEVFESLAQKMLDQKESSGGGKAKTGAGANKQKLVIVDAPEPEKKSGCC</sequence>
<dbReference type="Gene3D" id="3.40.50.300">
    <property type="entry name" value="P-loop containing nucleotide triphosphate hydrolases"/>
    <property type="match status" value="1"/>
</dbReference>
<dbReference type="FunFam" id="3.40.50.300:FF:000550">
    <property type="entry name" value="ras-related protein Rab-21"/>
    <property type="match status" value="1"/>
</dbReference>
<evidence type="ECO:0000256" key="6">
    <source>
        <dbReference type="ARBA" id="ARBA00023134"/>
    </source>
</evidence>
<evidence type="ECO:0000256" key="10">
    <source>
        <dbReference type="ARBA" id="ARBA00037868"/>
    </source>
</evidence>
<evidence type="ECO:0000256" key="3">
    <source>
        <dbReference type="ARBA" id="ARBA00022448"/>
    </source>
</evidence>
<dbReference type="PROSITE" id="PS51420">
    <property type="entry name" value="RHO"/>
    <property type="match status" value="1"/>
</dbReference>
<evidence type="ECO:0000256" key="11">
    <source>
        <dbReference type="SAM" id="MobiDB-lite"/>
    </source>
</evidence>
<keyword evidence="3" id="KW-0813">Transport</keyword>
<gene>
    <name evidence="12" type="ORF">SELO1098_LOCUS7510</name>
</gene>
<dbReference type="SMART" id="SM00176">
    <property type="entry name" value="RAN"/>
    <property type="match status" value="1"/>
</dbReference>
<reference evidence="12" key="1">
    <citation type="submission" date="2021-01" db="EMBL/GenBank/DDBJ databases">
        <authorList>
            <person name="Corre E."/>
            <person name="Pelletier E."/>
            <person name="Niang G."/>
            <person name="Scheremetjew M."/>
            <person name="Finn R."/>
            <person name="Kale V."/>
            <person name="Holt S."/>
            <person name="Cochrane G."/>
            <person name="Meng A."/>
            <person name="Brown T."/>
            <person name="Cohen L."/>
        </authorList>
    </citation>
    <scope>NUCLEOTIDE SEQUENCE</scope>
    <source>
        <strain evidence="12">CCAP 955/1</strain>
    </source>
</reference>
<name>A0A7S3GWY8_9STRA</name>
<dbReference type="SMART" id="SM00173">
    <property type="entry name" value="RAS"/>
    <property type="match status" value="1"/>
</dbReference>
<evidence type="ECO:0000256" key="9">
    <source>
        <dbReference type="ARBA" id="ARBA00023289"/>
    </source>
</evidence>
<dbReference type="PROSITE" id="PS51419">
    <property type="entry name" value="RAB"/>
    <property type="match status" value="1"/>
</dbReference>
<dbReference type="PANTHER" id="PTHR47978">
    <property type="match status" value="1"/>
</dbReference>
<keyword evidence="5" id="KW-0653">Protein transport</keyword>
<dbReference type="AlphaFoldDB" id="A0A7S3GWY8"/>
<dbReference type="CDD" id="cd04123">
    <property type="entry name" value="Rab21"/>
    <property type="match status" value="1"/>
</dbReference>
<protein>
    <recommendedName>
        <fullName evidence="2">Ras-related protein Rab-21</fullName>
    </recommendedName>
</protein>
<organism evidence="12">
    <name type="scientific">Spumella elongata</name>
    <dbReference type="NCBI Taxonomy" id="89044"/>
    <lineage>
        <taxon>Eukaryota</taxon>
        <taxon>Sar</taxon>
        <taxon>Stramenopiles</taxon>
        <taxon>Ochrophyta</taxon>
        <taxon>Chrysophyceae</taxon>
        <taxon>Chromulinales</taxon>
        <taxon>Chromulinaceae</taxon>
        <taxon>Spumella</taxon>
    </lineage>
</organism>
<keyword evidence="8" id="KW-0449">Lipoprotein</keyword>
<comment type="subcellular location">
    <subcellularLocation>
        <location evidence="10">Endomembrane system</location>
        <topology evidence="10">Lipid-anchor</topology>
    </subcellularLocation>
</comment>
<dbReference type="GO" id="GO:0003924">
    <property type="term" value="F:GTPase activity"/>
    <property type="evidence" value="ECO:0007669"/>
    <property type="project" value="InterPro"/>
</dbReference>
<dbReference type="InterPro" id="IPR005225">
    <property type="entry name" value="Small_GTP-bd"/>
</dbReference>
<keyword evidence="7" id="KW-0472">Membrane</keyword>
<comment type="similarity">
    <text evidence="1">Belongs to the small GTPase superfamily. Rab family.</text>
</comment>
<dbReference type="PRINTS" id="PR00449">
    <property type="entry name" value="RASTRNSFRMNG"/>
</dbReference>
<evidence type="ECO:0000256" key="4">
    <source>
        <dbReference type="ARBA" id="ARBA00022741"/>
    </source>
</evidence>
<dbReference type="SMART" id="SM00175">
    <property type="entry name" value="RAB"/>
    <property type="match status" value="1"/>
</dbReference>
<evidence type="ECO:0000256" key="8">
    <source>
        <dbReference type="ARBA" id="ARBA00023288"/>
    </source>
</evidence>
<dbReference type="InterPro" id="IPR041833">
    <property type="entry name" value="Rab21"/>
</dbReference>
<dbReference type="GO" id="GO:0012505">
    <property type="term" value="C:endomembrane system"/>
    <property type="evidence" value="ECO:0007669"/>
    <property type="project" value="UniProtKB-SubCell"/>
</dbReference>
<dbReference type="NCBIfam" id="TIGR00231">
    <property type="entry name" value="small_GTP"/>
    <property type="match status" value="1"/>
</dbReference>
<feature type="region of interest" description="Disordered" evidence="11">
    <location>
        <begin position="168"/>
        <end position="204"/>
    </location>
</feature>
<dbReference type="SUPFAM" id="SSF52540">
    <property type="entry name" value="P-loop containing nucleoside triphosphate hydrolases"/>
    <property type="match status" value="1"/>
</dbReference>
<evidence type="ECO:0000256" key="1">
    <source>
        <dbReference type="ARBA" id="ARBA00006270"/>
    </source>
</evidence>
<dbReference type="InterPro" id="IPR027417">
    <property type="entry name" value="P-loop_NTPase"/>
</dbReference>
<accession>A0A7S3GWY8</accession>